<dbReference type="Proteomes" id="UP000259273">
    <property type="component" value="Unassembled WGS sequence"/>
</dbReference>
<dbReference type="AlphaFoldDB" id="A0A3C1KKD8"/>
<organism evidence="1 2">
    <name type="scientific">Haliea salexigens</name>
    <dbReference type="NCBI Taxonomy" id="287487"/>
    <lineage>
        <taxon>Bacteria</taxon>
        <taxon>Pseudomonadati</taxon>
        <taxon>Pseudomonadota</taxon>
        <taxon>Gammaproteobacteria</taxon>
        <taxon>Cellvibrionales</taxon>
        <taxon>Halieaceae</taxon>
        <taxon>Haliea</taxon>
    </lineage>
</organism>
<evidence type="ECO:0008006" key="3">
    <source>
        <dbReference type="Google" id="ProtNLM"/>
    </source>
</evidence>
<gene>
    <name evidence="1" type="ORF">DCP75_05460</name>
</gene>
<protein>
    <recommendedName>
        <fullName evidence="3">EF-hand domain-containing protein</fullName>
    </recommendedName>
</protein>
<reference evidence="1 2" key="1">
    <citation type="journal article" date="2018" name="Nat. Biotechnol.">
        <title>A standardized bacterial taxonomy based on genome phylogeny substantially revises the tree of life.</title>
        <authorList>
            <person name="Parks D.H."/>
            <person name="Chuvochina M."/>
            <person name="Waite D.W."/>
            <person name="Rinke C."/>
            <person name="Skarshewski A."/>
            <person name="Chaumeil P.A."/>
            <person name="Hugenholtz P."/>
        </authorList>
    </citation>
    <scope>NUCLEOTIDE SEQUENCE [LARGE SCALE GENOMIC DNA]</scope>
    <source>
        <strain evidence="1">UBA9158</strain>
    </source>
</reference>
<feature type="non-terminal residue" evidence="1">
    <location>
        <position position="113"/>
    </location>
</feature>
<sequence>MAKLSFLFTIGLLVLWAGPLPVHGHNQSSSRLQLDIVETEPRTLTLRMSLLDLVHLIDLDGNADGKLTRGEVTAAEPEILKLLLNGIVLGNSRGHCALQAREDAVSLTTLEEA</sequence>
<proteinExistence type="predicted"/>
<evidence type="ECO:0000313" key="1">
    <source>
        <dbReference type="EMBL" id="HAN27157.1"/>
    </source>
</evidence>
<name>A0A3C1KKD8_9GAMM</name>
<evidence type="ECO:0000313" key="2">
    <source>
        <dbReference type="Proteomes" id="UP000259273"/>
    </source>
</evidence>
<dbReference type="EMBL" id="DMND01000078">
    <property type="protein sequence ID" value="HAN27157.1"/>
    <property type="molecule type" value="Genomic_DNA"/>
</dbReference>
<accession>A0A3C1KKD8</accession>
<comment type="caution">
    <text evidence="1">The sequence shown here is derived from an EMBL/GenBank/DDBJ whole genome shotgun (WGS) entry which is preliminary data.</text>
</comment>